<evidence type="ECO:0000256" key="4">
    <source>
        <dbReference type="PROSITE-ProRule" id="PRU00176"/>
    </source>
</evidence>
<keyword evidence="8" id="KW-1185">Reference proteome</keyword>
<dbReference type="InterPro" id="IPR012677">
    <property type="entry name" value="Nucleotide-bd_a/b_plait_sf"/>
</dbReference>
<dbReference type="AlphaFoldDB" id="A0A2I4DBZ8"/>
<proteinExistence type="predicted"/>
<dbReference type="FunCoup" id="A0A2I4DBZ8">
    <property type="interactions" value="1057"/>
</dbReference>
<name>A0A2I4DBZ8_AUSLI</name>
<feature type="domain" description="RRM" evidence="7">
    <location>
        <begin position="17"/>
        <end position="98"/>
    </location>
</feature>
<comment type="subcellular location">
    <subcellularLocation>
        <location evidence="1">Nucleus speckle</location>
    </subcellularLocation>
</comment>
<dbReference type="Gene3D" id="3.30.70.330">
    <property type="match status" value="1"/>
</dbReference>
<organism evidence="8 9">
    <name type="scientific">Austrofundulus limnaeus</name>
    <name type="common">Annual killifish</name>
    <dbReference type="NCBI Taxonomy" id="52670"/>
    <lineage>
        <taxon>Eukaryota</taxon>
        <taxon>Metazoa</taxon>
        <taxon>Chordata</taxon>
        <taxon>Craniata</taxon>
        <taxon>Vertebrata</taxon>
        <taxon>Euteleostomi</taxon>
        <taxon>Actinopterygii</taxon>
        <taxon>Neopterygii</taxon>
        <taxon>Teleostei</taxon>
        <taxon>Neoteleostei</taxon>
        <taxon>Acanthomorphata</taxon>
        <taxon>Ovalentaria</taxon>
        <taxon>Atherinomorphae</taxon>
        <taxon>Cyprinodontiformes</taxon>
        <taxon>Rivulidae</taxon>
        <taxon>Austrofundulus</taxon>
    </lineage>
</organism>
<evidence type="ECO:0000256" key="6">
    <source>
        <dbReference type="SAM" id="MobiDB-lite"/>
    </source>
</evidence>
<dbReference type="STRING" id="52670.A0A2I4DBZ8"/>
<gene>
    <name evidence="9" type="primary">LOC106536950</name>
</gene>
<dbReference type="Proteomes" id="UP000192220">
    <property type="component" value="Unplaced"/>
</dbReference>
<keyword evidence="2" id="KW-0677">Repeat</keyword>
<dbReference type="SMART" id="SM00360">
    <property type="entry name" value="RRM"/>
    <property type="match status" value="1"/>
</dbReference>
<reference evidence="9" key="1">
    <citation type="submission" date="2025-08" db="UniProtKB">
        <authorList>
            <consortium name="RefSeq"/>
        </authorList>
    </citation>
    <scope>IDENTIFICATION</scope>
</reference>
<sequence length="369" mass="41974">MMLNNRMLKVRFATHGAALTVRNLLPVVTNELLEQAFSQFGLVERAVVVTDDRGRPTGRGIVEFANKMAARKALELCTEGALLLTTTPCPAIVEPMEPPGDEEGLPEKLVPKIPKYHKEREQQPRFAQPGTFEFEYTSRWKALDEMEKQQREQVDKNIKEAKEKLEAELESAKHEHQLMLMRQDLMRRQEELRRLEELRNQELQRRKQIEMMHDEERRRREEEMMRHREQEDMRRQPDGFKPNYHENREQEMRVGELGPRGAVNIGDGYNQASAGPSGNQGQMMGMSGRGGAIIPEGTANMGMPLTSENGSLRSDRYPQGGPMGGRQEVESPKQHQPSLGPQLGPNPGFGRGSPVGGVFDGPNSKRRRF</sequence>
<dbReference type="InterPro" id="IPR000504">
    <property type="entry name" value="RRM_dom"/>
</dbReference>
<feature type="coiled-coil region" evidence="5">
    <location>
        <begin position="144"/>
        <end position="212"/>
    </location>
</feature>
<dbReference type="Gene3D" id="6.10.250.1170">
    <property type="match status" value="1"/>
</dbReference>
<evidence type="ECO:0000256" key="3">
    <source>
        <dbReference type="ARBA" id="ARBA00022884"/>
    </source>
</evidence>
<accession>A0A2I4DBZ8</accession>
<dbReference type="GO" id="GO:0003723">
    <property type="term" value="F:RNA binding"/>
    <property type="evidence" value="ECO:0007669"/>
    <property type="project" value="UniProtKB-UniRule"/>
</dbReference>
<dbReference type="KEGG" id="alim:106536950"/>
<keyword evidence="3 4" id="KW-0694">RNA-binding</keyword>
<dbReference type="PROSITE" id="PS50102">
    <property type="entry name" value="RRM"/>
    <property type="match status" value="1"/>
</dbReference>
<dbReference type="InterPro" id="IPR012975">
    <property type="entry name" value="NOPS"/>
</dbReference>
<evidence type="ECO:0000259" key="7">
    <source>
        <dbReference type="PROSITE" id="PS50102"/>
    </source>
</evidence>
<evidence type="ECO:0000313" key="8">
    <source>
        <dbReference type="Proteomes" id="UP000192220"/>
    </source>
</evidence>
<dbReference type="Pfam" id="PF08075">
    <property type="entry name" value="NOPS"/>
    <property type="match status" value="1"/>
</dbReference>
<dbReference type="GO" id="GO:0016607">
    <property type="term" value="C:nuclear speck"/>
    <property type="evidence" value="ECO:0007669"/>
    <property type="project" value="UniProtKB-SubCell"/>
</dbReference>
<dbReference type="GeneID" id="106536950"/>
<dbReference type="InterPro" id="IPR035979">
    <property type="entry name" value="RBD_domain_sf"/>
</dbReference>
<dbReference type="Pfam" id="PF00076">
    <property type="entry name" value="RRM_1"/>
    <property type="match status" value="1"/>
</dbReference>
<dbReference type="OrthoDB" id="10067824at2759"/>
<evidence type="ECO:0000256" key="2">
    <source>
        <dbReference type="ARBA" id="ARBA00022737"/>
    </source>
</evidence>
<protein>
    <submittedName>
        <fullName evidence="9">Paraspeckle component 1</fullName>
    </submittedName>
</protein>
<dbReference type="PANTHER" id="PTHR23189">
    <property type="entry name" value="RNA RECOGNITION MOTIF-CONTAINING"/>
    <property type="match status" value="1"/>
</dbReference>
<evidence type="ECO:0000256" key="1">
    <source>
        <dbReference type="ARBA" id="ARBA00004324"/>
    </source>
</evidence>
<dbReference type="RefSeq" id="XP_013889768.1">
    <property type="nucleotide sequence ID" value="XM_014034314.1"/>
</dbReference>
<feature type="compositionally biased region" description="Low complexity" evidence="6">
    <location>
        <begin position="275"/>
        <end position="286"/>
    </location>
</feature>
<evidence type="ECO:0000256" key="5">
    <source>
        <dbReference type="SAM" id="Coils"/>
    </source>
</evidence>
<evidence type="ECO:0000313" key="9">
    <source>
        <dbReference type="RefSeq" id="XP_013889768.1"/>
    </source>
</evidence>
<feature type="region of interest" description="Disordered" evidence="6">
    <location>
        <begin position="270"/>
        <end position="369"/>
    </location>
</feature>
<dbReference type="InParanoid" id="A0A2I4DBZ8"/>
<dbReference type="SUPFAM" id="SSF54928">
    <property type="entry name" value="RNA-binding domain, RBD"/>
    <property type="match status" value="1"/>
</dbReference>
<dbReference type="FunFam" id="3.30.70.330:FF:000043">
    <property type="entry name" value="paraspeckle component 1 isoform X1"/>
    <property type="match status" value="1"/>
</dbReference>
<feature type="compositionally biased region" description="Gly residues" evidence="6">
    <location>
        <begin position="347"/>
        <end position="359"/>
    </location>
</feature>
<keyword evidence="5" id="KW-0175">Coiled coil</keyword>